<dbReference type="STRING" id="39692.BST38_01510"/>
<organism evidence="9 10">
    <name type="scientific">Mycolicibacterium parafortuitum</name>
    <name type="common">Mycobacterium parafortuitum</name>
    <dbReference type="NCBI Taxonomy" id="39692"/>
    <lineage>
        <taxon>Bacteria</taxon>
        <taxon>Bacillati</taxon>
        <taxon>Actinomycetota</taxon>
        <taxon>Actinomycetes</taxon>
        <taxon>Mycobacteriales</taxon>
        <taxon>Mycobacteriaceae</taxon>
        <taxon>Mycolicibacterium</taxon>
    </lineage>
</organism>
<evidence type="ECO:0000256" key="4">
    <source>
        <dbReference type="ARBA" id="ARBA00022475"/>
    </source>
</evidence>
<accession>A0A375YJ22</accession>
<comment type="similarity">
    <text evidence="2 8">Belongs to the 4-toluene sulfonate uptake permease (TSUP) (TC 2.A.102) family.</text>
</comment>
<feature type="transmembrane region" description="Helical" evidence="8">
    <location>
        <begin position="202"/>
        <end position="222"/>
    </location>
</feature>
<dbReference type="Proteomes" id="UP000252008">
    <property type="component" value="Unassembled WGS sequence"/>
</dbReference>
<feature type="transmembrane region" description="Helical" evidence="8">
    <location>
        <begin position="164"/>
        <end position="190"/>
    </location>
</feature>
<evidence type="ECO:0000256" key="5">
    <source>
        <dbReference type="ARBA" id="ARBA00022692"/>
    </source>
</evidence>
<sequence length="277" mass="28236">MRKHLSPRADARRAAHRRGGQTVRVSWSHTVLLFAAGILGGLTGSIAGLASVATYPALLLTGLPPVTANVTNTAALVFTGVGSVWGSRPELKGQGRLLLRTLPFAAVGGVAGAALLLTTPAEGFERAVPVLLGFAAMAILLPVRPPRDGNADGGPRVATRLLQGGAVLAICIYGGYFGAAAGVLLLALFLRMGHETLAHANAIKNVVLGISNGVAALVFAVLAPVQWTAAVTLGLGCLVGGRLGPVVVRHAPDRPLRIAIGLAGIALAVKLGFDAYR</sequence>
<feature type="transmembrane region" description="Helical" evidence="8">
    <location>
        <begin position="254"/>
        <end position="273"/>
    </location>
</feature>
<comment type="subcellular location">
    <subcellularLocation>
        <location evidence="1 8">Cell membrane</location>
        <topology evidence="1 8">Multi-pass membrane protein</topology>
    </subcellularLocation>
</comment>
<dbReference type="EMBL" id="UEGS01000001">
    <property type="protein sequence ID" value="SRX81110.1"/>
    <property type="molecule type" value="Genomic_DNA"/>
</dbReference>
<keyword evidence="6 8" id="KW-1133">Transmembrane helix</keyword>
<evidence type="ECO:0000256" key="6">
    <source>
        <dbReference type="ARBA" id="ARBA00022989"/>
    </source>
</evidence>
<evidence type="ECO:0000313" key="9">
    <source>
        <dbReference type="EMBL" id="SRX81110.1"/>
    </source>
</evidence>
<evidence type="ECO:0000256" key="1">
    <source>
        <dbReference type="ARBA" id="ARBA00004651"/>
    </source>
</evidence>
<feature type="transmembrane region" description="Helical" evidence="8">
    <location>
        <begin position="97"/>
        <end position="117"/>
    </location>
</feature>
<keyword evidence="3" id="KW-0813">Transport</keyword>
<dbReference type="PANTHER" id="PTHR30269:SF0">
    <property type="entry name" value="MEMBRANE TRANSPORTER PROTEIN YFCA-RELATED"/>
    <property type="match status" value="1"/>
</dbReference>
<keyword evidence="10" id="KW-1185">Reference proteome</keyword>
<dbReference type="PANTHER" id="PTHR30269">
    <property type="entry name" value="TRANSMEMBRANE PROTEIN YFCA"/>
    <property type="match status" value="1"/>
</dbReference>
<protein>
    <recommendedName>
        <fullName evidence="8">Probable membrane transporter protein</fullName>
    </recommendedName>
</protein>
<dbReference type="InterPro" id="IPR002781">
    <property type="entry name" value="TM_pro_TauE-like"/>
</dbReference>
<reference evidence="9 10" key="1">
    <citation type="submission" date="2018-05" db="EMBL/GenBank/DDBJ databases">
        <authorList>
            <consortium name="IHU Genomes"/>
        </authorList>
    </citation>
    <scope>NUCLEOTIDE SEQUENCE [LARGE SCALE GENOMIC DNA]</scope>
    <source>
        <strain evidence="9 10">P7335</strain>
    </source>
</reference>
<dbReference type="Pfam" id="PF01925">
    <property type="entry name" value="TauE"/>
    <property type="match status" value="1"/>
</dbReference>
<evidence type="ECO:0000256" key="8">
    <source>
        <dbReference type="RuleBase" id="RU363041"/>
    </source>
</evidence>
<feature type="transmembrane region" description="Helical" evidence="8">
    <location>
        <begin position="66"/>
        <end position="85"/>
    </location>
</feature>
<keyword evidence="7 8" id="KW-0472">Membrane</keyword>
<evidence type="ECO:0000313" key="10">
    <source>
        <dbReference type="Proteomes" id="UP000252008"/>
    </source>
</evidence>
<dbReference type="AlphaFoldDB" id="A0A375YJ22"/>
<proteinExistence type="inferred from homology"/>
<evidence type="ECO:0000256" key="3">
    <source>
        <dbReference type="ARBA" id="ARBA00022448"/>
    </source>
</evidence>
<feature type="transmembrane region" description="Helical" evidence="8">
    <location>
        <begin position="31"/>
        <end position="54"/>
    </location>
</feature>
<keyword evidence="4 8" id="KW-1003">Cell membrane</keyword>
<name>A0A375YJ22_MYCPF</name>
<evidence type="ECO:0000256" key="7">
    <source>
        <dbReference type="ARBA" id="ARBA00023136"/>
    </source>
</evidence>
<gene>
    <name evidence="9" type="ORF">MPP7335_02857</name>
</gene>
<dbReference type="InterPro" id="IPR052017">
    <property type="entry name" value="TSUP"/>
</dbReference>
<keyword evidence="5 8" id="KW-0812">Transmembrane</keyword>
<dbReference type="GO" id="GO:0005886">
    <property type="term" value="C:plasma membrane"/>
    <property type="evidence" value="ECO:0007669"/>
    <property type="project" value="UniProtKB-SubCell"/>
</dbReference>
<evidence type="ECO:0000256" key="2">
    <source>
        <dbReference type="ARBA" id="ARBA00009142"/>
    </source>
</evidence>